<keyword evidence="3" id="KW-0176">Collagen</keyword>
<evidence type="ECO:0000256" key="2">
    <source>
        <dbReference type="SAM" id="MobiDB-lite"/>
    </source>
</evidence>
<feature type="compositionally biased region" description="Polar residues" evidence="2">
    <location>
        <begin position="102"/>
        <end position="115"/>
    </location>
</feature>
<dbReference type="InterPro" id="IPR008160">
    <property type="entry name" value="Collagen"/>
</dbReference>
<protein>
    <submittedName>
        <fullName evidence="3">Collagen triple helix repeat</fullName>
    </submittedName>
</protein>
<gene>
    <name evidence="3" type="ORF">UFOVP635_16</name>
</gene>
<feature type="region of interest" description="Disordered" evidence="2">
    <location>
        <begin position="65"/>
        <end position="122"/>
    </location>
</feature>
<keyword evidence="1" id="KW-0677">Repeat</keyword>
<dbReference type="Pfam" id="PF01391">
    <property type="entry name" value="Collagen"/>
    <property type="match status" value="2"/>
</dbReference>
<organism evidence="3">
    <name type="scientific">uncultured Caudovirales phage</name>
    <dbReference type="NCBI Taxonomy" id="2100421"/>
    <lineage>
        <taxon>Viruses</taxon>
        <taxon>Duplodnaviria</taxon>
        <taxon>Heunggongvirae</taxon>
        <taxon>Uroviricota</taxon>
        <taxon>Caudoviricetes</taxon>
        <taxon>Peduoviridae</taxon>
        <taxon>Maltschvirus</taxon>
        <taxon>Maltschvirus maltsch</taxon>
    </lineage>
</organism>
<feature type="compositionally biased region" description="Polar residues" evidence="2">
    <location>
        <begin position="65"/>
        <end position="75"/>
    </location>
</feature>
<proteinExistence type="predicted"/>
<accession>A0A6J5N211</accession>
<evidence type="ECO:0000256" key="1">
    <source>
        <dbReference type="ARBA" id="ARBA00022737"/>
    </source>
</evidence>
<dbReference type="EMBL" id="LR796596">
    <property type="protein sequence ID" value="CAB4153655.1"/>
    <property type="molecule type" value="Genomic_DNA"/>
</dbReference>
<sequence>MTITVTATYTTILINNEPTEVLVSTNPTFYVGAQGETGYTGSQGTTGFIGSFGNTGFTGSQGIQGETGFTGSQGIQGEIGFTGSQGEQGEQGTQGELGYTGSQGEQGYTGSQGTQGDKGDTGYVGSQGDIGYVGSQGDKGDAGYGFNIFVVYPSVSALEEDTSPAGIQVGDFALIDTGDVDDADNSLLFVWGGTAYTYVNDLSGAIGITGPQGDPGNIGYVGSQGVQGDKGDAGDLGYTGSIGYAGSQGIQGEQGIQGISGYTGSIGFVGSQGIQGVNGFTGSIGFAGSQGIQGVSGYVGSQGIQGNLGYTGSRGYAGSRGDTGLGWDYATLSGISYNYGLNVGDNFTFNTIADSAFATGNYVKIYQASTPTTNFYEGIITKTGTNAFSLLIERKGSGTGTALSGVMILFGRQGYTGSAGTNGDAGATGDVGYVGSQGDQGVPGDAGTPGDIGYTGSAGDTGYTGSAGDLGYTGSAGDIGYVGSQGDQGVPGDAGDIGYTGSTGDIGYTGSAGDLGYTGSAGSYNQDLNTSNNVIFATVTATTITSETGNLTVKASNDGGAGELYLKGGSRNGSTDDSQTILKLNDYGAYSNKTVAAEGSVPAPLEFYSVNSSNNPAAKSRFRAINDADSQIQIGVSSSASDTGNQTYITSNNTLTVTASAILLNGLTYPSADGTAGQVLSTDGAGNIGWSSAGGGSTGDITFSNIQIVGTGTYSVAGSIELVPNSSLIGNGQYIIIRPTAAFDGNHIHIEKGANPYADLMLGDDLQYVKLGSTGTITVNTFDNSTGTAYTFSSAGMTFPDDTVQTTAYIGGSGGTPVYARDELPAGAIGVIITVSDSGSDDNAPAGNYALAYWDDDVEEWLYMANSNSVTIIV</sequence>
<reference evidence="3" key="1">
    <citation type="submission" date="2020-04" db="EMBL/GenBank/DDBJ databases">
        <authorList>
            <person name="Chiriac C."/>
            <person name="Salcher M."/>
            <person name="Ghai R."/>
            <person name="Kavagutti S V."/>
        </authorList>
    </citation>
    <scope>NUCLEOTIDE SEQUENCE</scope>
</reference>
<dbReference type="PANTHER" id="PTHR37456:SF3">
    <property type="entry name" value="COLLAGEN ALPHA-1(XXV) CHAIN"/>
    <property type="match status" value="1"/>
</dbReference>
<feature type="compositionally biased region" description="Low complexity" evidence="2">
    <location>
        <begin position="81"/>
        <end position="100"/>
    </location>
</feature>
<dbReference type="PANTHER" id="PTHR37456">
    <property type="entry name" value="SI:CH211-266K2.1"/>
    <property type="match status" value="1"/>
</dbReference>
<name>A0A6J5N211_9CAUD</name>
<evidence type="ECO:0000313" key="3">
    <source>
        <dbReference type="EMBL" id="CAB4153655.1"/>
    </source>
</evidence>
<dbReference type="InterPro" id="IPR050938">
    <property type="entry name" value="Collagen_Structural_Proteins"/>
</dbReference>